<comment type="subcellular location">
    <subcellularLocation>
        <location evidence="1">Membrane</location>
        <topology evidence="1">Single-pass membrane protein</topology>
    </subcellularLocation>
</comment>
<evidence type="ECO:0000313" key="10">
    <source>
        <dbReference type="Proteomes" id="UP000266178"/>
    </source>
</evidence>
<feature type="region of interest" description="Disordered" evidence="8">
    <location>
        <begin position="42"/>
        <end position="70"/>
    </location>
</feature>
<dbReference type="GO" id="GO:0015031">
    <property type="term" value="P:protein transport"/>
    <property type="evidence" value="ECO:0007669"/>
    <property type="project" value="UniProtKB-KW"/>
</dbReference>
<dbReference type="GO" id="GO:0016020">
    <property type="term" value="C:membrane"/>
    <property type="evidence" value="ECO:0007669"/>
    <property type="project" value="UniProtKB-ARBA"/>
</dbReference>
<dbReference type="AlphaFoldDB" id="A0A399F3I2"/>
<dbReference type="Proteomes" id="UP000266178">
    <property type="component" value="Unassembled WGS sequence"/>
</dbReference>
<dbReference type="RefSeq" id="WP_119358237.1">
    <property type="nucleotide sequence ID" value="NZ_BJXM01000003.1"/>
</dbReference>
<accession>A0A399F3I2</accession>
<evidence type="ECO:0000256" key="1">
    <source>
        <dbReference type="ARBA" id="ARBA00004167"/>
    </source>
</evidence>
<keyword evidence="5" id="KW-1133">Transmembrane helix</keyword>
<evidence type="ECO:0000256" key="6">
    <source>
        <dbReference type="ARBA" id="ARBA00023010"/>
    </source>
</evidence>
<evidence type="ECO:0000313" key="9">
    <source>
        <dbReference type="EMBL" id="RIH91297.1"/>
    </source>
</evidence>
<proteinExistence type="predicted"/>
<sequence>MLAGQDLIVVLAIALLLLGPKQLPGLAKGLGQSIREFKKGAEGLIEEANPSAEPPKAEAGAGEESNKPKA</sequence>
<evidence type="ECO:0000256" key="2">
    <source>
        <dbReference type="ARBA" id="ARBA00022448"/>
    </source>
</evidence>
<keyword evidence="10" id="KW-1185">Reference proteome</keyword>
<keyword evidence="4" id="KW-0653">Protein transport</keyword>
<keyword evidence="3" id="KW-0812">Transmembrane</keyword>
<dbReference type="Pfam" id="PF02416">
    <property type="entry name" value="TatA_B_E"/>
    <property type="match status" value="1"/>
</dbReference>
<evidence type="ECO:0000256" key="5">
    <source>
        <dbReference type="ARBA" id="ARBA00022989"/>
    </source>
</evidence>
<dbReference type="InterPro" id="IPR003369">
    <property type="entry name" value="TatA/B/E"/>
</dbReference>
<evidence type="ECO:0000256" key="4">
    <source>
        <dbReference type="ARBA" id="ARBA00022927"/>
    </source>
</evidence>
<keyword evidence="2" id="KW-0813">Transport</keyword>
<dbReference type="EMBL" id="QWLB01000048">
    <property type="protein sequence ID" value="RIH91297.1"/>
    <property type="molecule type" value="Genomic_DNA"/>
</dbReference>
<dbReference type="PANTHER" id="PTHR42982">
    <property type="entry name" value="SEC-INDEPENDENT PROTEIN TRANSLOCASE PROTEIN TATA"/>
    <property type="match status" value="1"/>
</dbReference>
<organism evidence="9 10">
    <name type="scientific">Meiothermus granaticius NBRC 107808</name>
    <dbReference type="NCBI Taxonomy" id="1227551"/>
    <lineage>
        <taxon>Bacteria</taxon>
        <taxon>Thermotogati</taxon>
        <taxon>Deinococcota</taxon>
        <taxon>Deinococci</taxon>
        <taxon>Thermales</taxon>
        <taxon>Thermaceae</taxon>
        <taxon>Meiothermus</taxon>
    </lineage>
</organism>
<gene>
    <name evidence="9" type="primary">tatAy_2</name>
    <name evidence="9" type="ORF">Mgrana_02790</name>
</gene>
<evidence type="ECO:0000256" key="8">
    <source>
        <dbReference type="SAM" id="MobiDB-lite"/>
    </source>
</evidence>
<protein>
    <submittedName>
        <fullName evidence="9">Sec-independent protein translocase protein TatAy</fullName>
    </submittedName>
</protein>
<name>A0A399F3I2_9DEIN</name>
<dbReference type="PANTHER" id="PTHR42982:SF1">
    <property type="entry name" value="SEC-INDEPENDENT PROTEIN TRANSLOCASE PROTEIN TATA"/>
    <property type="match status" value="1"/>
</dbReference>
<dbReference type="Gene3D" id="1.20.5.3310">
    <property type="match status" value="1"/>
</dbReference>
<comment type="caution">
    <text evidence="9">The sequence shown here is derived from an EMBL/GenBank/DDBJ whole genome shotgun (WGS) entry which is preliminary data.</text>
</comment>
<keyword evidence="6" id="KW-0811">Translocation</keyword>
<evidence type="ECO:0000256" key="3">
    <source>
        <dbReference type="ARBA" id="ARBA00022692"/>
    </source>
</evidence>
<evidence type="ECO:0000256" key="7">
    <source>
        <dbReference type="ARBA" id="ARBA00023136"/>
    </source>
</evidence>
<keyword evidence="7" id="KW-0472">Membrane</keyword>
<reference evidence="9 10" key="1">
    <citation type="submission" date="2018-08" db="EMBL/GenBank/DDBJ databases">
        <title>Meiothermus granaticius genome AF-68 sequencing project.</title>
        <authorList>
            <person name="Da Costa M.S."/>
            <person name="Albuquerque L."/>
            <person name="Raposo P."/>
            <person name="Froufe H.J.C."/>
            <person name="Barroso C.S."/>
            <person name="Egas C."/>
        </authorList>
    </citation>
    <scope>NUCLEOTIDE SEQUENCE [LARGE SCALE GENOMIC DNA]</scope>
    <source>
        <strain evidence="9 10">AF-68</strain>
    </source>
</reference>